<organism evidence="2">
    <name type="scientific">Serratia marcescens</name>
    <dbReference type="NCBI Taxonomy" id="615"/>
    <lineage>
        <taxon>Bacteria</taxon>
        <taxon>Pseudomonadati</taxon>
        <taxon>Pseudomonadota</taxon>
        <taxon>Gammaproteobacteria</taxon>
        <taxon>Enterobacterales</taxon>
        <taxon>Yersiniaceae</taxon>
        <taxon>Serratia</taxon>
    </lineage>
</organism>
<sequence>MRGLFDAEDLFAAATVAGSLTVEAALGSRSPFDARIHEVRGQRARSTPPSPIATCSARAAKSPTRTATVKKCRILTPCAASHR</sequence>
<name>A0A939NQE6_SERMA</name>
<gene>
    <name evidence="2" type="ORF">J4732_19080</name>
</gene>
<dbReference type="GO" id="GO:0016841">
    <property type="term" value="F:ammonia-lyase activity"/>
    <property type="evidence" value="ECO:0007669"/>
    <property type="project" value="UniProtKB-ARBA"/>
</dbReference>
<dbReference type="EMBL" id="JAGETR010000151">
    <property type="protein sequence ID" value="MBO2007247.1"/>
    <property type="molecule type" value="Genomic_DNA"/>
</dbReference>
<dbReference type="Pfam" id="PF00221">
    <property type="entry name" value="Lyase_aromatic"/>
    <property type="match status" value="1"/>
</dbReference>
<dbReference type="InterPro" id="IPR001106">
    <property type="entry name" value="Aromatic_Lyase"/>
</dbReference>
<evidence type="ECO:0000313" key="2">
    <source>
        <dbReference type="EMBL" id="MBO2007247.1"/>
    </source>
</evidence>
<dbReference type="Gene3D" id="1.20.200.10">
    <property type="entry name" value="Fumarase/aspartase (Central domain)"/>
    <property type="match status" value="1"/>
</dbReference>
<proteinExistence type="predicted"/>
<protein>
    <submittedName>
        <fullName evidence="2">Aromatic amino acid lyase</fullName>
    </submittedName>
</protein>
<dbReference type="AlphaFoldDB" id="A0A939NQE6"/>
<dbReference type="InterPro" id="IPR008948">
    <property type="entry name" value="L-Aspartase-like"/>
</dbReference>
<keyword evidence="2" id="KW-0456">Lyase</keyword>
<comment type="caution">
    <text evidence="2">The sequence shown here is derived from an EMBL/GenBank/DDBJ whole genome shotgun (WGS) entry which is preliminary data.</text>
</comment>
<accession>A0A939NQE6</accession>
<reference evidence="2" key="1">
    <citation type="submission" date="2021-03" db="EMBL/GenBank/DDBJ databases">
        <title>Molecular epidemiology and mechanisms of colistin and carbapenem resistance in Enterobacteriaceae from clinical isolates, the environment and porcine samples in Pretoria, South Africa.</title>
        <authorList>
            <person name="Bogoshi D."/>
            <person name="Mbelle N.M."/>
            <person name="Naidoo V."/>
            <person name="Osei Sekyere J."/>
        </authorList>
    </citation>
    <scope>NUCLEOTIDE SEQUENCE</scope>
    <source>
        <strain evidence="2">C080</strain>
    </source>
</reference>
<dbReference type="SUPFAM" id="SSF48557">
    <property type="entry name" value="L-aspartase-like"/>
    <property type="match status" value="1"/>
</dbReference>
<feature type="region of interest" description="Disordered" evidence="1">
    <location>
        <begin position="39"/>
        <end position="59"/>
    </location>
</feature>
<evidence type="ECO:0000256" key="1">
    <source>
        <dbReference type="SAM" id="MobiDB-lite"/>
    </source>
</evidence>